<gene>
    <name evidence="1" type="ORF">ACFFIT_08190</name>
</gene>
<dbReference type="InterPro" id="IPR010775">
    <property type="entry name" value="DUF1365"/>
</dbReference>
<protein>
    <submittedName>
        <fullName evidence="1">DUF1365 domain-containing protein</fullName>
    </submittedName>
</protein>
<comment type="caution">
    <text evidence="1">The sequence shown here is derived from an EMBL/GenBank/DDBJ whole genome shotgun (WGS) entry which is preliminary data.</text>
</comment>
<dbReference type="PANTHER" id="PTHR33973">
    <property type="entry name" value="OS07G0153300 PROTEIN"/>
    <property type="match status" value="1"/>
</dbReference>
<dbReference type="Proteomes" id="UP001589758">
    <property type="component" value="Unassembled WGS sequence"/>
</dbReference>
<dbReference type="PANTHER" id="PTHR33973:SF4">
    <property type="entry name" value="OS07G0153300 PROTEIN"/>
    <property type="match status" value="1"/>
</dbReference>
<organism evidence="1 2">
    <name type="scientific">Thorsellia kenyensis</name>
    <dbReference type="NCBI Taxonomy" id="1549888"/>
    <lineage>
        <taxon>Bacteria</taxon>
        <taxon>Pseudomonadati</taxon>
        <taxon>Pseudomonadota</taxon>
        <taxon>Gammaproteobacteria</taxon>
        <taxon>Enterobacterales</taxon>
        <taxon>Thorselliaceae</taxon>
        <taxon>Thorsellia</taxon>
    </lineage>
</organism>
<evidence type="ECO:0000313" key="2">
    <source>
        <dbReference type="Proteomes" id="UP001589758"/>
    </source>
</evidence>
<dbReference type="Pfam" id="PF07103">
    <property type="entry name" value="DUF1365"/>
    <property type="match status" value="1"/>
</dbReference>
<evidence type="ECO:0000313" key="1">
    <source>
        <dbReference type="EMBL" id="MFC0180056.1"/>
    </source>
</evidence>
<dbReference type="EMBL" id="JBHLXE010000090">
    <property type="protein sequence ID" value="MFC0180056.1"/>
    <property type="molecule type" value="Genomic_DNA"/>
</dbReference>
<reference evidence="1 2" key="1">
    <citation type="submission" date="2024-09" db="EMBL/GenBank/DDBJ databases">
        <authorList>
            <person name="Sun Q."/>
            <person name="Mori K."/>
        </authorList>
    </citation>
    <scope>NUCLEOTIDE SEQUENCE [LARGE SCALE GENOMIC DNA]</scope>
    <source>
        <strain evidence="1 2">CCM 8545</strain>
    </source>
</reference>
<accession>A0ABV6CET3</accession>
<keyword evidence="2" id="KW-1185">Reference proteome</keyword>
<proteinExistence type="predicted"/>
<name>A0ABV6CET3_9GAMM</name>
<sequence>MLNTDTLITDAKVLNAEVMHKRFLPKVNAFKYHVYYLSLPLELIDNASKRTELPIGQHHYNRHSFNPKDHGYRDERSLKQWAHDLLAKYECPLYEDITLICMPRIFGYVFNPVSFWVCKDENKNIKTIICEVNNTFGQTHTYVCLPPITSQSKHDKNQGNIEPCIWINADKCFHVSPFLPREGKYLFRFDITDDLLYINIDYYDKDNNKMLVTSLKGNFSSLTKKNLNKAFWRSPLVTLKAITLIHYQAIKLLFKKITFHKLPEQSKHKDSKSYD</sequence>
<dbReference type="RefSeq" id="WP_385877170.1">
    <property type="nucleotide sequence ID" value="NZ_JBHLXE010000090.1"/>
</dbReference>